<keyword evidence="3" id="KW-1185">Reference proteome</keyword>
<dbReference type="EMBL" id="JAOTOJ010000001">
    <property type="protein sequence ID" value="KAK9408968.1"/>
    <property type="molecule type" value="Genomic_DNA"/>
</dbReference>
<evidence type="ECO:0000313" key="2">
    <source>
        <dbReference type="EMBL" id="KAK9408968.1"/>
    </source>
</evidence>
<dbReference type="AlphaFoldDB" id="A0AAW1C3R6"/>
<accession>A0AAW1C3R6</accession>
<feature type="compositionally biased region" description="Polar residues" evidence="1">
    <location>
        <begin position="1"/>
        <end position="14"/>
    </location>
</feature>
<dbReference type="Proteomes" id="UP001474421">
    <property type="component" value="Unassembled WGS sequence"/>
</dbReference>
<gene>
    <name evidence="2" type="ORF">NXF25_000143</name>
</gene>
<sequence>MSVSSRQATATTGKDISGPFTPTIWRISPRASITVGQLGEGSGGEK</sequence>
<reference evidence="2 3" key="1">
    <citation type="journal article" date="2024" name="Proc. Natl. Acad. Sci. U.S.A.">
        <title>The genetic regulatory architecture and epigenomic basis for age-related changes in rattlesnake venom.</title>
        <authorList>
            <person name="Hogan M.P."/>
            <person name="Holding M.L."/>
            <person name="Nystrom G.S."/>
            <person name="Colston T.J."/>
            <person name="Bartlett D.A."/>
            <person name="Mason A.J."/>
            <person name="Ellsworth S.A."/>
            <person name="Rautsaw R.M."/>
            <person name="Lawrence K.C."/>
            <person name="Strickland J.L."/>
            <person name="He B."/>
            <person name="Fraser P."/>
            <person name="Margres M.J."/>
            <person name="Gilbert D.M."/>
            <person name="Gibbs H.L."/>
            <person name="Parkinson C.L."/>
            <person name="Rokyta D.R."/>
        </authorList>
    </citation>
    <scope>NUCLEOTIDE SEQUENCE [LARGE SCALE GENOMIC DNA]</scope>
    <source>
        <strain evidence="2">DRR0105</strain>
    </source>
</reference>
<proteinExistence type="predicted"/>
<organism evidence="2 3">
    <name type="scientific">Crotalus adamanteus</name>
    <name type="common">Eastern diamondback rattlesnake</name>
    <dbReference type="NCBI Taxonomy" id="8729"/>
    <lineage>
        <taxon>Eukaryota</taxon>
        <taxon>Metazoa</taxon>
        <taxon>Chordata</taxon>
        <taxon>Craniata</taxon>
        <taxon>Vertebrata</taxon>
        <taxon>Euteleostomi</taxon>
        <taxon>Lepidosauria</taxon>
        <taxon>Squamata</taxon>
        <taxon>Bifurcata</taxon>
        <taxon>Unidentata</taxon>
        <taxon>Episquamata</taxon>
        <taxon>Toxicofera</taxon>
        <taxon>Serpentes</taxon>
        <taxon>Colubroidea</taxon>
        <taxon>Viperidae</taxon>
        <taxon>Crotalinae</taxon>
        <taxon>Crotalus</taxon>
    </lineage>
</organism>
<evidence type="ECO:0000256" key="1">
    <source>
        <dbReference type="SAM" id="MobiDB-lite"/>
    </source>
</evidence>
<feature type="region of interest" description="Disordered" evidence="1">
    <location>
        <begin position="1"/>
        <end position="23"/>
    </location>
</feature>
<protein>
    <submittedName>
        <fullName evidence="2">Uncharacterized protein</fullName>
    </submittedName>
</protein>
<name>A0AAW1C3R6_CROAD</name>
<evidence type="ECO:0000313" key="3">
    <source>
        <dbReference type="Proteomes" id="UP001474421"/>
    </source>
</evidence>
<comment type="caution">
    <text evidence="2">The sequence shown here is derived from an EMBL/GenBank/DDBJ whole genome shotgun (WGS) entry which is preliminary data.</text>
</comment>